<dbReference type="PROSITE" id="PS51716">
    <property type="entry name" value="G_IRG"/>
    <property type="match status" value="1"/>
</dbReference>
<evidence type="ECO:0000259" key="2">
    <source>
        <dbReference type="PROSITE" id="PS51716"/>
    </source>
</evidence>
<organism evidence="3 4">
    <name type="scientific">Panagrolaimus superbus</name>
    <dbReference type="NCBI Taxonomy" id="310955"/>
    <lineage>
        <taxon>Eukaryota</taxon>
        <taxon>Metazoa</taxon>
        <taxon>Ecdysozoa</taxon>
        <taxon>Nematoda</taxon>
        <taxon>Chromadorea</taxon>
        <taxon>Rhabditida</taxon>
        <taxon>Tylenchina</taxon>
        <taxon>Panagrolaimomorpha</taxon>
        <taxon>Panagrolaimoidea</taxon>
        <taxon>Panagrolaimidae</taxon>
        <taxon>Panagrolaimus</taxon>
    </lineage>
</organism>
<protein>
    <submittedName>
        <fullName evidence="4">IRG-type G domain-containing protein</fullName>
    </submittedName>
</protein>
<dbReference type="AlphaFoldDB" id="A0A914ZBV3"/>
<dbReference type="PANTHER" id="PTHR14143">
    <property type="entry name" value="INTERFERON-INDUCIBLE GTPASE FAMILY MEMBER"/>
    <property type="match status" value="1"/>
</dbReference>
<feature type="domain" description="IRG-type G" evidence="2">
    <location>
        <begin position="81"/>
        <end position="283"/>
    </location>
</feature>
<dbReference type="WBParaSite" id="PSU_v2.g7729.t1">
    <property type="protein sequence ID" value="PSU_v2.g7729.t1"/>
    <property type="gene ID" value="PSU_v2.g7729"/>
</dbReference>
<dbReference type="SUPFAM" id="SSF52540">
    <property type="entry name" value="P-loop containing nucleoside triphosphate hydrolases"/>
    <property type="match status" value="1"/>
</dbReference>
<dbReference type="GO" id="GO:0016020">
    <property type="term" value="C:membrane"/>
    <property type="evidence" value="ECO:0007669"/>
    <property type="project" value="InterPro"/>
</dbReference>
<dbReference type="Gene3D" id="3.40.50.300">
    <property type="entry name" value="P-loop containing nucleotide triphosphate hydrolases"/>
    <property type="match status" value="1"/>
</dbReference>
<comment type="similarity">
    <text evidence="1">Belongs to the TRAFAC class dynamin-like GTPase superfamily. IRG family.</text>
</comment>
<dbReference type="GO" id="GO:0005525">
    <property type="term" value="F:GTP binding"/>
    <property type="evidence" value="ECO:0007669"/>
    <property type="project" value="InterPro"/>
</dbReference>
<dbReference type="InterPro" id="IPR007743">
    <property type="entry name" value="Immunity-related_GTPase-like"/>
</dbReference>
<evidence type="ECO:0000313" key="3">
    <source>
        <dbReference type="Proteomes" id="UP000887577"/>
    </source>
</evidence>
<accession>A0A914ZBV3</accession>
<sequence>MGLWGFFKSVVTAPVKIVKKTAEVVKAVANKAKEVAEAIIKCIEETAELLAELVKPPGIIIGRPEEAIAAAIRLHNIVPSNAYHFGFAGPAKAGKSSLLNSIRGLQNFEDGAAKALNTECTYNVTKYPWKEMENVILVDLPGCGTRQFPSASYFINTGLGAFECIIILVEKTLRADETALAKLSKSINQPVCFVRSKMDQDLRDAVMNEGQYLEGQERSDENIENAIRNQANARHLTKKIKDAFMEEKAKNGLSDIPVFCISATATLLWLFKDPSKIKTVFEEKELLQFMKNQVVQNRSR</sequence>
<evidence type="ECO:0000256" key="1">
    <source>
        <dbReference type="ARBA" id="ARBA00005429"/>
    </source>
</evidence>
<proteinExistence type="inferred from homology"/>
<dbReference type="Proteomes" id="UP000887577">
    <property type="component" value="Unplaced"/>
</dbReference>
<dbReference type="InterPro" id="IPR030385">
    <property type="entry name" value="G_IRG_dom"/>
</dbReference>
<evidence type="ECO:0000313" key="4">
    <source>
        <dbReference type="WBParaSite" id="PSU_v2.g7729.t1"/>
    </source>
</evidence>
<dbReference type="Pfam" id="PF05049">
    <property type="entry name" value="IIGP"/>
    <property type="match status" value="1"/>
</dbReference>
<dbReference type="InterPro" id="IPR027417">
    <property type="entry name" value="P-loop_NTPase"/>
</dbReference>
<dbReference type="PANTHER" id="PTHR14143:SF1">
    <property type="entry name" value="IRG-TYPE G DOMAIN-CONTAINING PROTEIN"/>
    <property type="match status" value="1"/>
</dbReference>
<keyword evidence="3" id="KW-1185">Reference proteome</keyword>
<name>A0A914ZBV3_9BILA</name>
<reference evidence="4" key="1">
    <citation type="submission" date="2022-11" db="UniProtKB">
        <authorList>
            <consortium name="WormBaseParasite"/>
        </authorList>
    </citation>
    <scope>IDENTIFICATION</scope>
</reference>